<sequence>MEVARSLLVMAALVLVVLLPDLVVFSDELSKNDFVCATKRGDWMFILKCVMEPSRSVERQMMKRTDYGTE</sequence>
<proteinExistence type="predicted"/>
<organism evidence="1 2">
    <name type="scientific">Smallanthus sonchifolius</name>
    <dbReference type="NCBI Taxonomy" id="185202"/>
    <lineage>
        <taxon>Eukaryota</taxon>
        <taxon>Viridiplantae</taxon>
        <taxon>Streptophyta</taxon>
        <taxon>Embryophyta</taxon>
        <taxon>Tracheophyta</taxon>
        <taxon>Spermatophyta</taxon>
        <taxon>Magnoliopsida</taxon>
        <taxon>eudicotyledons</taxon>
        <taxon>Gunneridae</taxon>
        <taxon>Pentapetalae</taxon>
        <taxon>asterids</taxon>
        <taxon>campanulids</taxon>
        <taxon>Asterales</taxon>
        <taxon>Asteraceae</taxon>
        <taxon>Asteroideae</taxon>
        <taxon>Heliantheae alliance</taxon>
        <taxon>Millerieae</taxon>
        <taxon>Smallanthus</taxon>
    </lineage>
</organism>
<reference evidence="2" key="1">
    <citation type="journal article" date="2022" name="Mol. Ecol. Resour.">
        <title>The genomes of chicory, endive, great burdock and yacon provide insights into Asteraceae palaeo-polyploidization history and plant inulin production.</title>
        <authorList>
            <person name="Fan W."/>
            <person name="Wang S."/>
            <person name="Wang H."/>
            <person name="Wang A."/>
            <person name="Jiang F."/>
            <person name="Liu H."/>
            <person name="Zhao H."/>
            <person name="Xu D."/>
            <person name="Zhang Y."/>
        </authorList>
    </citation>
    <scope>NUCLEOTIDE SEQUENCE [LARGE SCALE GENOMIC DNA]</scope>
    <source>
        <strain evidence="2">cv. Yunnan</strain>
    </source>
</reference>
<dbReference type="EMBL" id="CM042025">
    <property type="protein sequence ID" value="KAI3807542.1"/>
    <property type="molecule type" value="Genomic_DNA"/>
</dbReference>
<comment type="caution">
    <text evidence="1">The sequence shown here is derived from an EMBL/GenBank/DDBJ whole genome shotgun (WGS) entry which is preliminary data.</text>
</comment>
<protein>
    <submittedName>
        <fullName evidence="1">Uncharacterized protein</fullName>
    </submittedName>
</protein>
<accession>A0ACB9IIB0</accession>
<name>A0ACB9IIB0_9ASTR</name>
<dbReference type="Proteomes" id="UP001056120">
    <property type="component" value="Linkage Group LG08"/>
</dbReference>
<reference evidence="1 2" key="2">
    <citation type="journal article" date="2022" name="Mol. Ecol. Resour.">
        <title>The genomes of chicory, endive, great burdock and yacon provide insights into Asteraceae paleo-polyploidization history and plant inulin production.</title>
        <authorList>
            <person name="Fan W."/>
            <person name="Wang S."/>
            <person name="Wang H."/>
            <person name="Wang A."/>
            <person name="Jiang F."/>
            <person name="Liu H."/>
            <person name="Zhao H."/>
            <person name="Xu D."/>
            <person name="Zhang Y."/>
        </authorList>
    </citation>
    <scope>NUCLEOTIDE SEQUENCE [LARGE SCALE GENOMIC DNA]</scope>
    <source>
        <strain evidence="2">cv. Yunnan</strain>
        <tissue evidence="1">Leaves</tissue>
    </source>
</reference>
<gene>
    <name evidence="1" type="ORF">L1987_23472</name>
</gene>
<evidence type="ECO:0000313" key="2">
    <source>
        <dbReference type="Proteomes" id="UP001056120"/>
    </source>
</evidence>
<evidence type="ECO:0000313" key="1">
    <source>
        <dbReference type="EMBL" id="KAI3807542.1"/>
    </source>
</evidence>
<keyword evidence="2" id="KW-1185">Reference proteome</keyword>